<protein>
    <submittedName>
        <fullName evidence="3">Ankyrin repeat-containing protein</fullName>
    </submittedName>
</protein>
<dbReference type="PANTHER" id="PTHR24161">
    <property type="entry name" value="ANK_REP_REGION DOMAIN-CONTAINING PROTEIN-RELATED"/>
    <property type="match status" value="1"/>
</dbReference>
<dbReference type="AlphaFoldDB" id="A0A1M5SUE0"/>
<reference evidence="3 4" key="1">
    <citation type="submission" date="2016-11" db="EMBL/GenBank/DDBJ databases">
        <authorList>
            <person name="Jaros S."/>
            <person name="Januszkiewicz K."/>
            <person name="Wedrychowicz H."/>
        </authorList>
    </citation>
    <scope>NUCLEOTIDE SEQUENCE [LARGE SCALE GENOMIC DNA]</scope>
    <source>
        <strain evidence="3 4">DSM 6792</strain>
    </source>
</reference>
<dbReference type="InterPro" id="IPR002110">
    <property type="entry name" value="Ankyrin_rpt"/>
</dbReference>
<dbReference type="Gene3D" id="1.25.40.20">
    <property type="entry name" value="Ankyrin repeat-containing domain"/>
    <property type="match status" value="1"/>
</dbReference>
<feature type="repeat" description="ANK" evidence="2">
    <location>
        <begin position="131"/>
        <end position="163"/>
    </location>
</feature>
<organism evidence="3 4">
    <name type="scientific">Flavobacterium johnsoniae</name>
    <name type="common">Cytophaga johnsonae</name>
    <dbReference type="NCBI Taxonomy" id="986"/>
    <lineage>
        <taxon>Bacteria</taxon>
        <taxon>Pseudomonadati</taxon>
        <taxon>Bacteroidota</taxon>
        <taxon>Flavobacteriia</taxon>
        <taxon>Flavobacteriales</taxon>
        <taxon>Flavobacteriaceae</taxon>
        <taxon>Flavobacterium</taxon>
    </lineage>
</organism>
<dbReference type="PROSITE" id="PS50088">
    <property type="entry name" value="ANK_REPEAT"/>
    <property type="match status" value="2"/>
</dbReference>
<accession>A0A1M5SUE0</accession>
<keyword evidence="2" id="KW-0040">ANK repeat</keyword>
<dbReference type="InterPro" id="IPR036770">
    <property type="entry name" value="Ankyrin_rpt-contain_sf"/>
</dbReference>
<name>A0A1M5SUE0_FLAJO</name>
<dbReference type="RefSeq" id="WP_073410517.1">
    <property type="nucleotide sequence ID" value="NZ_FQWH01000010.1"/>
</dbReference>
<proteinExistence type="predicted"/>
<dbReference type="Proteomes" id="UP000184112">
    <property type="component" value="Unassembled WGS sequence"/>
</dbReference>
<dbReference type="SMART" id="SM00248">
    <property type="entry name" value="ANK"/>
    <property type="match status" value="4"/>
</dbReference>
<dbReference type="PROSITE" id="PS51257">
    <property type="entry name" value="PROKAR_LIPOPROTEIN"/>
    <property type="match status" value="1"/>
</dbReference>
<dbReference type="EMBL" id="FQWH01000010">
    <property type="protein sequence ID" value="SHH42161.1"/>
    <property type="molecule type" value="Genomic_DNA"/>
</dbReference>
<evidence type="ECO:0000256" key="1">
    <source>
        <dbReference type="ARBA" id="ARBA00022737"/>
    </source>
</evidence>
<feature type="repeat" description="ANK" evidence="2">
    <location>
        <begin position="165"/>
        <end position="192"/>
    </location>
</feature>
<dbReference type="PROSITE" id="PS50297">
    <property type="entry name" value="ANK_REP_REGION"/>
    <property type="match status" value="1"/>
</dbReference>
<sequence length="192" mass="21774">MNLMTRILCVFFLIILGSCIRQDKEKWDDEKEYWSPLMHAVYDNDTEEFIDLIDKNADVNFISKGENTNWELTALDVSLFMNNDIAVEKLLATGKVKNLNNYMIRAASESNARSIQLLIDRGADPNKSLENGYNALMSASSFGSFEVLECLLKNNANPNFSRKIDKMTALKLAEMKGNMAKVELLLKYGAKK</sequence>
<evidence type="ECO:0000313" key="3">
    <source>
        <dbReference type="EMBL" id="SHH42161.1"/>
    </source>
</evidence>
<keyword evidence="1" id="KW-0677">Repeat</keyword>
<evidence type="ECO:0000256" key="2">
    <source>
        <dbReference type="PROSITE-ProRule" id="PRU00023"/>
    </source>
</evidence>
<gene>
    <name evidence="3" type="ORF">SAMN05444388_110142</name>
</gene>
<dbReference type="Pfam" id="PF12796">
    <property type="entry name" value="Ank_2"/>
    <property type="match status" value="1"/>
</dbReference>
<dbReference type="SUPFAM" id="SSF48403">
    <property type="entry name" value="Ankyrin repeat"/>
    <property type="match status" value="1"/>
</dbReference>
<dbReference type="PANTHER" id="PTHR24161:SF85">
    <property type="entry name" value="PALMITOYLTRANSFERASE HIP14"/>
    <property type="match status" value="1"/>
</dbReference>
<evidence type="ECO:0000313" key="4">
    <source>
        <dbReference type="Proteomes" id="UP000184112"/>
    </source>
</evidence>